<accession>A0A833SRY4</accession>
<keyword evidence="2" id="KW-1185">Reference proteome</keyword>
<evidence type="ECO:0000313" key="2">
    <source>
        <dbReference type="Proteomes" id="UP000602510"/>
    </source>
</evidence>
<dbReference type="EMBL" id="WSZM01000181">
    <property type="protein sequence ID" value="KAF4039107.1"/>
    <property type="molecule type" value="Genomic_DNA"/>
</dbReference>
<sequence length="116" mass="13253">MIAHDAFQRGEVTKAARKKLTKMCPYYEELTAVFLDDDEKQSLCSNSSEAQYDVTDEAECDSKQLLQSHTHRLLDVEFECKKDQLEAEKICSVALSREKILDVGIGRDEVDRLLPQ</sequence>
<reference evidence="1" key="1">
    <citation type="submission" date="2020-04" db="EMBL/GenBank/DDBJ databases">
        <title>Hybrid Assembly of Korean Phytophthora infestans isolates.</title>
        <authorList>
            <person name="Prokchorchik M."/>
            <person name="Lee Y."/>
            <person name="Seo J."/>
            <person name="Cho J.-H."/>
            <person name="Park Y.-E."/>
            <person name="Jang D.-C."/>
            <person name="Im J.-S."/>
            <person name="Choi J.-G."/>
            <person name="Park H.-J."/>
            <person name="Lee G.-B."/>
            <person name="Lee Y.-G."/>
            <person name="Hong S.-Y."/>
            <person name="Cho K."/>
            <person name="Sohn K.H."/>
        </authorList>
    </citation>
    <scope>NUCLEOTIDE SEQUENCE</scope>
    <source>
        <strain evidence="1">KR_1_A1</strain>
    </source>
</reference>
<comment type="caution">
    <text evidence="1">The sequence shown here is derived from an EMBL/GenBank/DDBJ whole genome shotgun (WGS) entry which is preliminary data.</text>
</comment>
<dbReference type="AlphaFoldDB" id="A0A833SRY4"/>
<protein>
    <submittedName>
        <fullName evidence="1">Uncharacterized protein</fullName>
    </submittedName>
</protein>
<organism evidence="1 2">
    <name type="scientific">Phytophthora infestans</name>
    <name type="common">Potato late blight agent</name>
    <name type="synonym">Botrytis infestans</name>
    <dbReference type="NCBI Taxonomy" id="4787"/>
    <lineage>
        <taxon>Eukaryota</taxon>
        <taxon>Sar</taxon>
        <taxon>Stramenopiles</taxon>
        <taxon>Oomycota</taxon>
        <taxon>Peronosporomycetes</taxon>
        <taxon>Peronosporales</taxon>
        <taxon>Peronosporaceae</taxon>
        <taxon>Phytophthora</taxon>
    </lineage>
</organism>
<dbReference type="Proteomes" id="UP000602510">
    <property type="component" value="Unassembled WGS sequence"/>
</dbReference>
<evidence type="ECO:0000313" key="1">
    <source>
        <dbReference type="EMBL" id="KAF4039107.1"/>
    </source>
</evidence>
<gene>
    <name evidence="1" type="ORF">GN244_ATG08708</name>
</gene>
<name>A0A833SRY4_PHYIN</name>
<proteinExistence type="predicted"/>